<proteinExistence type="predicted"/>
<dbReference type="AlphaFoldDB" id="A0A8J4GB29"/>
<feature type="compositionally biased region" description="Basic and acidic residues" evidence="1">
    <location>
        <begin position="105"/>
        <end position="116"/>
    </location>
</feature>
<evidence type="ECO:0000313" key="2">
    <source>
        <dbReference type="EMBL" id="GIM03931.1"/>
    </source>
</evidence>
<feature type="non-terminal residue" evidence="2">
    <location>
        <position position="1"/>
    </location>
</feature>
<reference evidence="2" key="1">
    <citation type="journal article" date="2021" name="Proc. Natl. Acad. Sci. U.S.A.">
        <title>Three genomes in the algal genus Volvox reveal the fate of a haploid sex-determining region after a transition to homothallism.</title>
        <authorList>
            <person name="Yamamoto K."/>
            <person name="Hamaji T."/>
            <person name="Kawai-Toyooka H."/>
            <person name="Matsuzaki R."/>
            <person name="Takahashi F."/>
            <person name="Nishimura Y."/>
            <person name="Kawachi M."/>
            <person name="Noguchi H."/>
            <person name="Minakuchi Y."/>
            <person name="Umen J.G."/>
            <person name="Toyoda A."/>
            <person name="Nozaki H."/>
        </authorList>
    </citation>
    <scope>NUCLEOTIDE SEQUENCE</scope>
    <source>
        <strain evidence="2">NIES-3785</strain>
    </source>
</reference>
<feature type="region of interest" description="Disordered" evidence="1">
    <location>
        <begin position="82"/>
        <end position="126"/>
    </location>
</feature>
<dbReference type="EMBL" id="BNCQ01000015">
    <property type="protein sequence ID" value="GIM03931.1"/>
    <property type="molecule type" value="Genomic_DNA"/>
</dbReference>
<accession>A0A8J4GB29</accession>
<evidence type="ECO:0000313" key="3">
    <source>
        <dbReference type="Proteomes" id="UP000722791"/>
    </source>
</evidence>
<protein>
    <submittedName>
        <fullName evidence="2">Uncharacterized protein</fullName>
    </submittedName>
</protein>
<comment type="caution">
    <text evidence="2">The sequence shown here is derived from an EMBL/GenBank/DDBJ whole genome shotgun (WGS) entry which is preliminary data.</text>
</comment>
<name>A0A8J4GB29_9CHLO</name>
<gene>
    <name evidence="2" type="ORF">Vretimale_8586</name>
</gene>
<evidence type="ECO:0000256" key="1">
    <source>
        <dbReference type="SAM" id="MobiDB-lite"/>
    </source>
</evidence>
<sequence>EANHRLFAMFEQLSECMLERSQTAEAADLQKKTMVEVITTVASSSLIGLLSTDSLQHTALQAILEKQMTPTPTLEEVKSLWESSATMGAQPGGIGSQTMAPKASRPSDEARSKDARQLANLDISHE</sequence>
<dbReference type="Proteomes" id="UP000722791">
    <property type="component" value="Unassembled WGS sequence"/>
</dbReference>
<organism evidence="2 3">
    <name type="scientific">Volvox reticuliferus</name>
    <dbReference type="NCBI Taxonomy" id="1737510"/>
    <lineage>
        <taxon>Eukaryota</taxon>
        <taxon>Viridiplantae</taxon>
        <taxon>Chlorophyta</taxon>
        <taxon>core chlorophytes</taxon>
        <taxon>Chlorophyceae</taxon>
        <taxon>CS clade</taxon>
        <taxon>Chlamydomonadales</taxon>
        <taxon>Volvocaceae</taxon>
        <taxon>Volvox</taxon>
    </lineage>
</organism>
<feature type="non-terminal residue" evidence="2">
    <location>
        <position position="126"/>
    </location>
</feature>